<evidence type="ECO:0000313" key="3">
    <source>
        <dbReference type="Proteomes" id="UP000193560"/>
    </source>
</evidence>
<accession>A0A1X2IJC3</accession>
<organism evidence="2 3">
    <name type="scientific">Absidia repens</name>
    <dbReference type="NCBI Taxonomy" id="90262"/>
    <lineage>
        <taxon>Eukaryota</taxon>
        <taxon>Fungi</taxon>
        <taxon>Fungi incertae sedis</taxon>
        <taxon>Mucoromycota</taxon>
        <taxon>Mucoromycotina</taxon>
        <taxon>Mucoromycetes</taxon>
        <taxon>Mucorales</taxon>
        <taxon>Cunninghamellaceae</taxon>
        <taxon>Absidia</taxon>
    </lineage>
</organism>
<dbReference type="Proteomes" id="UP000193560">
    <property type="component" value="Unassembled WGS sequence"/>
</dbReference>
<dbReference type="EMBL" id="MCGE01000009">
    <property type="protein sequence ID" value="ORZ17671.1"/>
    <property type="molecule type" value="Genomic_DNA"/>
</dbReference>
<reference evidence="2 3" key="1">
    <citation type="submission" date="2016-07" db="EMBL/GenBank/DDBJ databases">
        <title>Pervasive Adenine N6-methylation of Active Genes in Fungi.</title>
        <authorList>
            <consortium name="DOE Joint Genome Institute"/>
            <person name="Mondo S.J."/>
            <person name="Dannebaum R.O."/>
            <person name="Kuo R.C."/>
            <person name="Labutti K."/>
            <person name="Haridas S."/>
            <person name="Kuo A."/>
            <person name="Salamov A."/>
            <person name="Ahrendt S.R."/>
            <person name="Lipzen A."/>
            <person name="Sullivan W."/>
            <person name="Andreopoulos W.B."/>
            <person name="Clum A."/>
            <person name="Lindquist E."/>
            <person name="Daum C."/>
            <person name="Ramamoorthy G.K."/>
            <person name="Gryganskyi A."/>
            <person name="Culley D."/>
            <person name="Magnuson J.K."/>
            <person name="James T.Y."/>
            <person name="O'Malley M.A."/>
            <person name="Stajich J.E."/>
            <person name="Spatafora J.W."/>
            <person name="Visel A."/>
            <person name="Grigoriev I.V."/>
        </authorList>
    </citation>
    <scope>NUCLEOTIDE SEQUENCE [LARGE SCALE GENOMIC DNA]</scope>
    <source>
        <strain evidence="2 3">NRRL 1336</strain>
    </source>
</reference>
<name>A0A1X2IJC3_9FUNG</name>
<dbReference type="OrthoDB" id="2267423at2759"/>
<gene>
    <name evidence="2" type="ORF">BCR42DRAFT_412272</name>
</gene>
<keyword evidence="3" id="KW-1185">Reference proteome</keyword>
<comment type="caution">
    <text evidence="2">The sequence shown here is derived from an EMBL/GenBank/DDBJ whole genome shotgun (WGS) entry which is preliminary data.</text>
</comment>
<sequence>MNIIAPCPQKPTSALQQNWKSTPVQQNEVIDEACFELRQILLSQGNFMNRIYCTTAVRSDDPISIRTNHPLPGFTPLQQRTASDTTNNCDQQRPRSLSVGNTRPLVNLVH</sequence>
<evidence type="ECO:0000256" key="1">
    <source>
        <dbReference type="SAM" id="MobiDB-lite"/>
    </source>
</evidence>
<proteinExistence type="predicted"/>
<evidence type="ECO:0000313" key="2">
    <source>
        <dbReference type="EMBL" id="ORZ17671.1"/>
    </source>
</evidence>
<feature type="compositionally biased region" description="Polar residues" evidence="1">
    <location>
        <begin position="76"/>
        <end position="101"/>
    </location>
</feature>
<dbReference type="AlphaFoldDB" id="A0A1X2IJC3"/>
<feature type="region of interest" description="Disordered" evidence="1">
    <location>
        <begin position="71"/>
        <end position="103"/>
    </location>
</feature>
<protein>
    <submittedName>
        <fullName evidence="2">Uncharacterized protein</fullName>
    </submittedName>
</protein>